<feature type="non-terminal residue" evidence="1">
    <location>
        <position position="488"/>
    </location>
</feature>
<sequence length="488" mass="53932">GWLKVQNQENNQYLTQASTWTASATPIWIQTSFRGTGKTREWYFNTSAVVWNNMVDYEVEVYAVDGAVGQPSGPNEQAQPWPTATFTYDESVPESTITSPVQDRIYSSAPTLEGTALDEYDNLEEIRICLKQYYGGEKYWKGGTEFEVGYDTNCWQVATGTTSWEYTGFSDWDDGQRYRIWSKAFDNAGNIEDVPDSDITGNIGGRYFGYDESDPISSVTSPQHGDAFNEATAPSSITGDATDPVNGSGVDQVLVNIRYLPTGTTTYLAWKGLAWDTPGDYEINLGAFPWSIDIPDAWDESMDGQVIEVRTRSFDEAYPANYEPLTSQCTFYYDITKPTSAITSPSVSDPLYPYYANISSFTGTAFDSSPGTPSGVKQVGVRIKRSSDNYYWNGSTWTATSFFDVGSGSTTWSYTDVPTWVDSLIYTVNCRAEDEAVNFEANYTTFTFTCDNAGPTSNDGAYNSTYDRVDGTASDAGVGTDDVVLKIK</sequence>
<organism evidence="1">
    <name type="scientific">marine sediment metagenome</name>
    <dbReference type="NCBI Taxonomy" id="412755"/>
    <lineage>
        <taxon>unclassified sequences</taxon>
        <taxon>metagenomes</taxon>
        <taxon>ecological metagenomes</taxon>
    </lineage>
</organism>
<dbReference type="EMBL" id="BARW01006287">
    <property type="protein sequence ID" value="GAI87632.1"/>
    <property type="molecule type" value="Genomic_DNA"/>
</dbReference>
<gene>
    <name evidence="1" type="ORF">S12H4_13207</name>
</gene>
<feature type="non-terminal residue" evidence="1">
    <location>
        <position position="1"/>
    </location>
</feature>
<evidence type="ECO:0000313" key="1">
    <source>
        <dbReference type="EMBL" id="GAI87632.1"/>
    </source>
</evidence>
<comment type="caution">
    <text evidence="1">The sequence shown here is derived from an EMBL/GenBank/DDBJ whole genome shotgun (WGS) entry which is preliminary data.</text>
</comment>
<dbReference type="AlphaFoldDB" id="X1S3M1"/>
<reference evidence="1" key="1">
    <citation type="journal article" date="2014" name="Front. Microbiol.">
        <title>High frequency of phylogenetically diverse reductive dehalogenase-homologous genes in deep subseafloor sedimentary metagenomes.</title>
        <authorList>
            <person name="Kawai M."/>
            <person name="Futagami T."/>
            <person name="Toyoda A."/>
            <person name="Takaki Y."/>
            <person name="Nishi S."/>
            <person name="Hori S."/>
            <person name="Arai W."/>
            <person name="Tsubouchi T."/>
            <person name="Morono Y."/>
            <person name="Uchiyama I."/>
            <person name="Ito T."/>
            <person name="Fujiyama A."/>
            <person name="Inagaki F."/>
            <person name="Takami H."/>
        </authorList>
    </citation>
    <scope>NUCLEOTIDE SEQUENCE</scope>
    <source>
        <strain evidence="1">Expedition CK06-06</strain>
    </source>
</reference>
<name>X1S3M1_9ZZZZ</name>
<accession>X1S3M1</accession>
<proteinExistence type="predicted"/>
<protein>
    <submittedName>
        <fullName evidence="1">Uncharacterized protein</fullName>
    </submittedName>
</protein>